<reference evidence="1 2" key="1">
    <citation type="submission" date="2020-04" db="EMBL/GenBank/DDBJ databases">
        <title>Perkinsus chesapeaki whole genome sequence.</title>
        <authorList>
            <person name="Bogema D.R."/>
        </authorList>
    </citation>
    <scope>NUCLEOTIDE SEQUENCE [LARGE SCALE GENOMIC DNA]</scope>
    <source>
        <strain evidence="1">ATCC PRA-425</strain>
    </source>
</reference>
<accession>A0A7J6KJW9</accession>
<proteinExistence type="predicted"/>
<feature type="non-terminal residue" evidence="1">
    <location>
        <position position="185"/>
    </location>
</feature>
<protein>
    <submittedName>
        <fullName evidence="1">Uncharacterized protein</fullName>
    </submittedName>
</protein>
<feature type="non-terminal residue" evidence="1">
    <location>
        <position position="1"/>
    </location>
</feature>
<dbReference type="AlphaFoldDB" id="A0A7J6KJW9"/>
<organism evidence="1 2">
    <name type="scientific">Perkinsus chesapeaki</name>
    <name type="common">Clam parasite</name>
    <name type="synonym">Perkinsus andrewsi</name>
    <dbReference type="NCBI Taxonomy" id="330153"/>
    <lineage>
        <taxon>Eukaryota</taxon>
        <taxon>Sar</taxon>
        <taxon>Alveolata</taxon>
        <taxon>Perkinsozoa</taxon>
        <taxon>Perkinsea</taxon>
        <taxon>Perkinsida</taxon>
        <taxon>Perkinsidae</taxon>
        <taxon>Perkinsus</taxon>
    </lineage>
</organism>
<dbReference type="EMBL" id="JAAPAO010002940">
    <property type="protein sequence ID" value="KAF4646989.1"/>
    <property type="molecule type" value="Genomic_DNA"/>
</dbReference>
<sequence>PAFALDGPVDVMSGAEGCALVGFEPAHDGHLHDGEPVGPTDPLEEFQLDGHLPATPVDLPSTPPVPREIDLVVYVDDLCHRGNSPGQVRQQAEFVKFKLRRHGADISEPKVFNNFSPCPVGTLRYVLGYMVDLGMDTIAFRYGTTEKDMDVPTTITKRDAIGIINRYYDPLGLFYEGLVFARFLA</sequence>
<evidence type="ECO:0000313" key="2">
    <source>
        <dbReference type="Proteomes" id="UP000591131"/>
    </source>
</evidence>
<keyword evidence="2" id="KW-1185">Reference proteome</keyword>
<dbReference type="Proteomes" id="UP000591131">
    <property type="component" value="Unassembled WGS sequence"/>
</dbReference>
<evidence type="ECO:0000313" key="1">
    <source>
        <dbReference type="EMBL" id="KAF4646989.1"/>
    </source>
</evidence>
<comment type="caution">
    <text evidence="1">The sequence shown here is derived from an EMBL/GenBank/DDBJ whole genome shotgun (WGS) entry which is preliminary data.</text>
</comment>
<gene>
    <name evidence="1" type="ORF">FOL47_005261</name>
</gene>
<name>A0A7J6KJW9_PERCH</name>